<keyword evidence="2" id="KW-1185">Reference proteome</keyword>
<reference evidence="1 2" key="1">
    <citation type="submission" date="2014-06" db="EMBL/GenBank/DDBJ databases">
        <title>Evolutionary Origins and Diversification of the Mycorrhizal Mutualists.</title>
        <authorList>
            <consortium name="DOE Joint Genome Institute"/>
            <consortium name="Mycorrhizal Genomics Consortium"/>
            <person name="Kohler A."/>
            <person name="Kuo A."/>
            <person name="Nagy L.G."/>
            <person name="Floudas D."/>
            <person name="Copeland A."/>
            <person name="Barry K.W."/>
            <person name="Cichocki N."/>
            <person name="Veneault-Fourrey C."/>
            <person name="LaButti K."/>
            <person name="Lindquist E.A."/>
            <person name="Lipzen A."/>
            <person name="Lundell T."/>
            <person name="Morin E."/>
            <person name="Murat C."/>
            <person name="Riley R."/>
            <person name="Ohm R."/>
            <person name="Sun H."/>
            <person name="Tunlid A."/>
            <person name="Henrissat B."/>
            <person name="Grigoriev I.V."/>
            <person name="Hibbett D.S."/>
            <person name="Martin F."/>
        </authorList>
    </citation>
    <scope>NUCLEOTIDE SEQUENCE [LARGE SCALE GENOMIC DNA]</scope>
    <source>
        <strain evidence="1 2">SS14</strain>
    </source>
</reference>
<dbReference type="EMBL" id="KN837587">
    <property type="protein sequence ID" value="KIJ23792.1"/>
    <property type="molecule type" value="Genomic_DNA"/>
</dbReference>
<name>A0A0C9U3T3_SPHS4</name>
<organism evidence="1 2">
    <name type="scientific">Sphaerobolus stellatus (strain SS14)</name>
    <dbReference type="NCBI Taxonomy" id="990650"/>
    <lineage>
        <taxon>Eukaryota</taxon>
        <taxon>Fungi</taxon>
        <taxon>Dikarya</taxon>
        <taxon>Basidiomycota</taxon>
        <taxon>Agaricomycotina</taxon>
        <taxon>Agaricomycetes</taxon>
        <taxon>Phallomycetidae</taxon>
        <taxon>Geastrales</taxon>
        <taxon>Sphaerobolaceae</taxon>
        <taxon>Sphaerobolus</taxon>
    </lineage>
</organism>
<dbReference type="Proteomes" id="UP000054279">
    <property type="component" value="Unassembled WGS sequence"/>
</dbReference>
<accession>A0A0C9U3T3</accession>
<gene>
    <name evidence="1" type="ORF">M422DRAFT_275559</name>
</gene>
<evidence type="ECO:0000313" key="1">
    <source>
        <dbReference type="EMBL" id="KIJ23792.1"/>
    </source>
</evidence>
<proteinExistence type="predicted"/>
<evidence type="ECO:0000313" key="2">
    <source>
        <dbReference type="Proteomes" id="UP000054279"/>
    </source>
</evidence>
<dbReference type="HOGENOM" id="CLU_2321868_0_0_1"/>
<dbReference type="AlphaFoldDB" id="A0A0C9U3T3"/>
<protein>
    <submittedName>
        <fullName evidence="1">Uncharacterized protein</fullName>
    </submittedName>
</protein>
<sequence length="99" mass="11153">MAIIPSRTEAADLYDGVQMVHFNDAKEHLSSFLAALYNTCMVPIVKHRRDTASNAEGILLLATKYPVDHLRSLRRKFCYETHDTGGGLVIWEDGVYKAK</sequence>